<dbReference type="Pfam" id="PF01915">
    <property type="entry name" value="Glyco_hydro_3_C"/>
    <property type="match status" value="1"/>
</dbReference>
<dbReference type="InterPro" id="IPR036881">
    <property type="entry name" value="Glyco_hydro_3_C_sf"/>
</dbReference>
<evidence type="ECO:0000256" key="5">
    <source>
        <dbReference type="ARBA" id="ARBA00022801"/>
    </source>
</evidence>
<dbReference type="PANTHER" id="PTHR30620">
    <property type="entry name" value="PERIPLASMIC BETA-GLUCOSIDASE-RELATED"/>
    <property type="match status" value="1"/>
</dbReference>
<evidence type="ECO:0000256" key="2">
    <source>
        <dbReference type="ARBA" id="ARBA00005336"/>
    </source>
</evidence>
<dbReference type="Proteomes" id="UP000294530">
    <property type="component" value="Unassembled WGS sequence"/>
</dbReference>
<dbReference type="EMBL" id="SHOA02000002">
    <property type="protein sequence ID" value="TDH65266.1"/>
    <property type="molecule type" value="Genomic_DNA"/>
</dbReference>
<dbReference type="SUPFAM" id="SSF52279">
    <property type="entry name" value="Beta-D-glucan exohydrolase, C-terminal domain"/>
    <property type="match status" value="1"/>
</dbReference>
<evidence type="ECO:0000256" key="4">
    <source>
        <dbReference type="ARBA" id="ARBA00022729"/>
    </source>
</evidence>
<dbReference type="PANTHER" id="PTHR30620:SF16">
    <property type="entry name" value="LYSOSOMAL BETA GLUCOSIDASE"/>
    <property type="match status" value="1"/>
</dbReference>
<dbReference type="OrthoDB" id="90185at2759"/>
<keyword evidence="5" id="KW-0378">Hydrolase</keyword>
<evidence type="ECO:0000259" key="7">
    <source>
        <dbReference type="Pfam" id="PF01915"/>
    </source>
</evidence>
<keyword evidence="4" id="KW-0732">Signal</keyword>
<protein>
    <recommendedName>
        <fullName evidence="3">beta-glucosidase</fullName>
        <ecNumber evidence="3">3.2.1.21</ecNumber>
    </recommendedName>
</protein>
<evidence type="ECO:0000313" key="8">
    <source>
        <dbReference type="EMBL" id="TDH65266.1"/>
    </source>
</evidence>
<dbReference type="GO" id="GO:0008422">
    <property type="term" value="F:beta-glucosidase activity"/>
    <property type="evidence" value="ECO:0007669"/>
    <property type="project" value="UniProtKB-EC"/>
</dbReference>
<dbReference type="GeneID" id="94344033"/>
<dbReference type="KEGG" id="blac:94344033"/>
<accession>A0A976IB86</accession>
<dbReference type="RefSeq" id="XP_067814765.1">
    <property type="nucleotide sequence ID" value="XM_067958362.1"/>
</dbReference>
<evidence type="ECO:0000256" key="3">
    <source>
        <dbReference type="ARBA" id="ARBA00012744"/>
    </source>
</evidence>
<evidence type="ECO:0000256" key="1">
    <source>
        <dbReference type="ARBA" id="ARBA00000448"/>
    </source>
</evidence>
<evidence type="ECO:0000313" key="9">
    <source>
        <dbReference type="Proteomes" id="UP000294530"/>
    </source>
</evidence>
<keyword evidence="6" id="KW-0326">Glycosidase</keyword>
<keyword evidence="9" id="KW-1185">Reference proteome</keyword>
<comment type="caution">
    <text evidence="8">The sequence shown here is derived from an EMBL/GenBank/DDBJ whole genome shotgun (WGS) entry which is preliminary data.</text>
</comment>
<proteinExistence type="inferred from homology"/>
<comment type="catalytic activity">
    <reaction evidence="1">
        <text>Hydrolysis of terminal, non-reducing beta-D-glucosyl residues with release of beta-D-glucose.</text>
        <dbReference type="EC" id="3.2.1.21"/>
    </reaction>
</comment>
<dbReference type="InterPro" id="IPR051915">
    <property type="entry name" value="Cellulose_Degrad_GH3"/>
</dbReference>
<dbReference type="AlphaFoldDB" id="A0A976IB86"/>
<comment type="similarity">
    <text evidence="2">Belongs to the glycosyl hydrolase 3 family.</text>
</comment>
<dbReference type="GO" id="GO:0009251">
    <property type="term" value="P:glucan catabolic process"/>
    <property type="evidence" value="ECO:0007669"/>
    <property type="project" value="TreeGrafter"/>
</dbReference>
<dbReference type="Gene3D" id="3.40.50.1700">
    <property type="entry name" value="Glycoside hydrolase family 3 C-terminal domain"/>
    <property type="match status" value="1"/>
</dbReference>
<feature type="domain" description="Glycoside hydrolase family 3 C-terminal" evidence="7">
    <location>
        <begin position="13"/>
        <end position="120"/>
    </location>
</feature>
<name>A0A976IB86_BRELC</name>
<gene>
    <name evidence="8" type="ORF">CCR75_000254</name>
</gene>
<sequence>MNNLLVNGSIPDENLATAVDIASYHEYTIVALGELAYTAKRGDINYVEALYNTGTKIIVVLFEGRHRLLGSITKNAMAVTNGLLPRELGGQAIAEIVYGNVNPSGRLPLTYPEHSANVAIHYNHLPSYI</sequence>
<reference evidence="8 9" key="1">
    <citation type="journal article" date="2021" name="Genome Biol.">
        <title>AFLAP: assembly-free linkage analysis pipeline using k-mers from genome sequencing data.</title>
        <authorList>
            <person name="Fletcher K."/>
            <person name="Zhang L."/>
            <person name="Gil J."/>
            <person name="Han R."/>
            <person name="Cavanaugh K."/>
            <person name="Michelmore R."/>
        </authorList>
    </citation>
    <scope>NUCLEOTIDE SEQUENCE [LARGE SCALE GENOMIC DNA]</scope>
    <source>
        <strain evidence="8 9">SF5</strain>
    </source>
</reference>
<evidence type="ECO:0000256" key="6">
    <source>
        <dbReference type="ARBA" id="ARBA00023295"/>
    </source>
</evidence>
<dbReference type="EC" id="3.2.1.21" evidence="3"/>
<organism evidence="8 9">
    <name type="scientific">Bremia lactucae</name>
    <name type="common">Lettuce downy mildew</name>
    <dbReference type="NCBI Taxonomy" id="4779"/>
    <lineage>
        <taxon>Eukaryota</taxon>
        <taxon>Sar</taxon>
        <taxon>Stramenopiles</taxon>
        <taxon>Oomycota</taxon>
        <taxon>Peronosporomycetes</taxon>
        <taxon>Peronosporales</taxon>
        <taxon>Peronosporaceae</taxon>
        <taxon>Bremia</taxon>
    </lineage>
</organism>
<dbReference type="InterPro" id="IPR002772">
    <property type="entry name" value="Glyco_hydro_3_C"/>
</dbReference>